<feature type="compositionally biased region" description="Low complexity" evidence="4">
    <location>
        <begin position="1169"/>
        <end position="1181"/>
    </location>
</feature>
<dbReference type="Gene3D" id="3.30.40.10">
    <property type="entry name" value="Zinc/RING finger domain, C3HC4 (zinc finger)"/>
    <property type="match status" value="1"/>
</dbReference>
<protein>
    <submittedName>
        <fullName evidence="7">SNF2 family N-terminal domain-containing protein</fullName>
    </submittedName>
</protein>
<feature type="region of interest" description="Disordered" evidence="4">
    <location>
        <begin position="1224"/>
        <end position="1287"/>
    </location>
</feature>
<dbReference type="Pfam" id="PF00176">
    <property type="entry name" value="SNF2-rel_dom"/>
    <property type="match status" value="1"/>
</dbReference>
<evidence type="ECO:0000259" key="5">
    <source>
        <dbReference type="PROSITE" id="PS51192"/>
    </source>
</evidence>
<dbReference type="InterPro" id="IPR027417">
    <property type="entry name" value="P-loop_NTPase"/>
</dbReference>
<proteinExistence type="predicted"/>
<gene>
    <name evidence="7" type="ORF">B0J12DRAFT_87216</name>
</gene>
<keyword evidence="1" id="KW-0547">Nucleotide-binding</keyword>
<dbReference type="InterPro" id="IPR013083">
    <property type="entry name" value="Znf_RING/FYVE/PHD"/>
</dbReference>
<name>A0ABQ8GAI0_9PEZI</name>
<accession>A0ABQ8GAI0</accession>
<keyword evidence="8" id="KW-1185">Reference proteome</keyword>
<dbReference type="InterPro" id="IPR000330">
    <property type="entry name" value="SNF2_N"/>
</dbReference>
<feature type="region of interest" description="Disordered" evidence="4">
    <location>
        <begin position="1"/>
        <end position="138"/>
    </location>
</feature>
<dbReference type="PANTHER" id="PTHR10799">
    <property type="entry name" value="SNF2/RAD54 HELICASE FAMILY"/>
    <property type="match status" value="1"/>
</dbReference>
<dbReference type="InterPro" id="IPR014001">
    <property type="entry name" value="Helicase_ATP-bd"/>
</dbReference>
<dbReference type="SMART" id="SM00487">
    <property type="entry name" value="DEXDc"/>
    <property type="match status" value="1"/>
</dbReference>
<dbReference type="InterPro" id="IPR049730">
    <property type="entry name" value="SNF2/RAD54-like_C"/>
</dbReference>
<evidence type="ECO:0000256" key="2">
    <source>
        <dbReference type="ARBA" id="ARBA00022801"/>
    </source>
</evidence>
<evidence type="ECO:0000256" key="4">
    <source>
        <dbReference type="SAM" id="MobiDB-lite"/>
    </source>
</evidence>
<evidence type="ECO:0000256" key="3">
    <source>
        <dbReference type="ARBA" id="ARBA00022840"/>
    </source>
</evidence>
<dbReference type="Pfam" id="PF00271">
    <property type="entry name" value="Helicase_C"/>
    <property type="match status" value="1"/>
</dbReference>
<evidence type="ECO:0000259" key="6">
    <source>
        <dbReference type="PROSITE" id="PS51194"/>
    </source>
</evidence>
<dbReference type="InterPro" id="IPR038718">
    <property type="entry name" value="SNF2-like_sf"/>
</dbReference>
<dbReference type="InterPro" id="IPR011011">
    <property type="entry name" value="Znf_FYVE_PHD"/>
</dbReference>
<dbReference type="Gene3D" id="3.40.50.300">
    <property type="entry name" value="P-loop containing nucleotide triphosphate hydrolases"/>
    <property type="match status" value="1"/>
</dbReference>
<dbReference type="PROSITE" id="PS51194">
    <property type="entry name" value="HELICASE_CTER"/>
    <property type="match status" value="1"/>
</dbReference>
<feature type="domain" description="Helicase C-terminal" evidence="6">
    <location>
        <begin position="646"/>
        <end position="810"/>
    </location>
</feature>
<feature type="domain" description="Helicase ATP-binding" evidence="5">
    <location>
        <begin position="243"/>
        <end position="447"/>
    </location>
</feature>
<evidence type="ECO:0000256" key="1">
    <source>
        <dbReference type="ARBA" id="ARBA00022741"/>
    </source>
</evidence>
<dbReference type="InterPro" id="IPR001650">
    <property type="entry name" value="Helicase_C-like"/>
</dbReference>
<dbReference type="CDD" id="cd15566">
    <property type="entry name" value="PHD3_NSD"/>
    <property type="match status" value="1"/>
</dbReference>
<dbReference type="PROSITE" id="PS51192">
    <property type="entry name" value="HELICASE_ATP_BIND_1"/>
    <property type="match status" value="1"/>
</dbReference>
<evidence type="ECO:0000313" key="7">
    <source>
        <dbReference type="EMBL" id="KAH7050091.1"/>
    </source>
</evidence>
<sequence length="1287" mass="145620">MDRPKVRVGSPMPMTPKAQRQSTYVDLLKAFGAKRSPSSLTQSRKSATRSAHNHLPTGPSASPDPLSIHQPLAGPRVRIGKKTPETPSSTDMLDTSSTIASSVDDTPKRVLRPRRNRPDVDYTETPLEDRSARRNRRENKKILLSDMLDAAPKKASAAKNQTNATARTQIRSDIALNTKVKRDAFLYRHSEFFLPLLPPTNYIAKLNRQNHGAFVSYRDLEEQPKGVTATLKPYQLSGLSFLAHMNDNGMPCMLGDEMGLGKTLQTLSLFQLLEERQKSKSAENRPYLVVCPLSVVNSWVTEARRWTPKLKVLRFHGPKIERDNLKKVATGHMDRYGNETARSRRRTGDRRRASNKIINLGDEEEDDVYKIVVTSYETFFAEQSWFKTAFVWRYIVLDEGHKIKNHSTHISQALQNIRAEFRLILTGTPLQNDLHEMWALLHWLLPDVFTENTADLFKSSFDLSKGQVDTSVMDNARQLLELLMLRRMKNSPGVNLNLPQKEEVLLYVPLTPLQRFWYLRLLTRSGDALLEDLFAGVKDKEKDALRQDLAEGEKIKALEEVEARVSTEQQPDADVWGETRAIMKQSLEIERQEQKKSDWTKLMNLVMQLRKCCSHPYLLPGVQPEPYLLGDHVIRASGKFIVLEKLIRDLVLNRKKKVIIFSGFKNTLNLCEDLLNMIGQHGESFRYLRFDGATERARRNLDIRLFNDTSTNYMTMLVSTRAGGLGINLTAATEAIFLDEDWNPQITLQAEARAHRIGQTKPVTIYKLCTQGTVEEQMMGRIRKKLYLSAKITESMKSIHGTPTTTKKGRPSNDEKPHLDVSQLKSLVRRGAQTLTHPEIDVTDMLSWDLDTVLEKCRDKPSDSQVADDSSLDEQKWLSSMEKVETAVFAGQRFQRNLDAEKNGAVGLSLTRNDRRKGKNTTVMIDGYAVNKQSLNCEEWEAVPTLAGKDPRLADPVKEKKKAIINQDHCQTCWDGGELWICSLCPRSYHEDCLNTEQRVFHKLRTQFCCPQHMCADCSKKTTEAGGMLYRCRFCALAFCEDCLNFDRATLIGPSLPEFEILDYGEVNQAFFIKCHVCADIHDAEPEMKEYCDEQVEEFERALEEHIAKQHALEQIAERKASSAASSRKPSTVDLEDDQSVLPPEFHGLPLQRPGLTRISPRSKKTHDTLSNTSSRASSNFSLDLTDATTVNTGLNTTLSTPREMSSSSGYFAPKNVTGQLRFGALSGPRPVATPGSVQSAPGGSGRKRRAVNTPEVANGIGNPNLEREKRPKQQKRMQEPWFPERV</sequence>
<feature type="region of interest" description="Disordered" evidence="4">
    <location>
        <begin position="1118"/>
        <end position="1181"/>
    </location>
</feature>
<feature type="region of interest" description="Disordered" evidence="4">
    <location>
        <begin position="799"/>
        <end position="818"/>
    </location>
</feature>
<keyword evidence="2" id="KW-0378">Hydrolase</keyword>
<keyword evidence="3" id="KW-0067">ATP-binding</keyword>
<feature type="compositionally biased region" description="Polar residues" evidence="4">
    <location>
        <begin position="85"/>
        <end position="104"/>
    </location>
</feature>
<dbReference type="SUPFAM" id="SSF52540">
    <property type="entry name" value="P-loop containing nucleoside triphosphate hydrolases"/>
    <property type="match status" value="2"/>
</dbReference>
<comment type="caution">
    <text evidence="7">The sequence shown here is derived from an EMBL/GenBank/DDBJ whole genome shotgun (WGS) entry which is preliminary data.</text>
</comment>
<dbReference type="CDD" id="cd18793">
    <property type="entry name" value="SF2_C_SNF"/>
    <property type="match status" value="1"/>
</dbReference>
<dbReference type="SMART" id="SM00490">
    <property type="entry name" value="HELICc"/>
    <property type="match status" value="1"/>
</dbReference>
<feature type="compositionally biased region" description="Polar residues" evidence="4">
    <location>
        <begin position="36"/>
        <end position="50"/>
    </location>
</feature>
<dbReference type="Proteomes" id="UP000774617">
    <property type="component" value="Unassembled WGS sequence"/>
</dbReference>
<dbReference type="EMBL" id="JAGTJR010000013">
    <property type="protein sequence ID" value="KAH7050091.1"/>
    <property type="molecule type" value="Genomic_DNA"/>
</dbReference>
<dbReference type="CDD" id="cd17919">
    <property type="entry name" value="DEXHc_Snf"/>
    <property type="match status" value="1"/>
</dbReference>
<evidence type="ECO:0000313" key="8">
    <source>
        <dbReference type="Proteomes" id="UP000774617"/>
    </source>
</evidence>
<reference evidence="7 8" key="1">
    <citation type="journal article" date="2021" name="Nat. Commun.">
        <title>Genetic determinants of endophytism in the Arabidopsis root mycobiome.</title>
        <authorList>
            <person name="Mesny F."/>
            <person name="Miyauchi S."/>
            <person name="Thiergart T."/>
            <person name="Pickel B."/>
            <person name="Atanasova L."/>
            <person name="Karlsson M."/>
            <person name="Huettel B."/>
            <person name="Barry K.W."/>
            <person name="Haridas S."/>
            <person name="Chen C."/>
            <person name="Bauer D."/>
            <person name="Andreopoulos W."/>
            <person name="Pangilinan J."/>
            <person name="LaButti K."/>
            <person name="Riley R."/>
            <person name="Lipzen A."/>
            <person name="Clum A."/>
            <person name="Drula E."/>
            <person name="Henrissat B."/>
            <person name="Kohler A."/>
            <person name="Grigoriev I.V."/>
            <person name="Martin F.M."/>
            <person name="Hacquard S."/>
        </authorList>
    </citation>
    <scope>NUCLEOTIDE SEQUENCE [LARGE SCALE GENOMIC DNA]</scope>
    <source>
        <strain evidence="7 8">MPI-SDFR-AT-0080</strain>
    </source>
</reference>
<feature type="compositionally biased region" description="Basic and acidic residues" evidence="4">
    <location>
        <begin position="1266"/>
        <end position="1287"/>
    </location>
</feature>
<dbReference type="Gene3D" id="3.40.50.10810">
    <property type="entry name" value="Tandem AAA-ATPase domain"/>
    <property type="match status" value="1"/>
</dbReference>
<dbReference type="SUPFAM" id="SSF57903">
    <property type="entry name" value="FYVE/PHD zinc finger"/>
    <property type="match status" value="1"/>
</dbReference>
<organism evidence="7 8">
    <name type="scientific">Macrophomina phaseolina</name>
    <dbReference type="NCBI Taxonomy" id="35725"/>
    <lineage>
        <taxon>Eukaryota</taxon>
        <taxon>Fungi</taxon>
        <taxon>Dikarya</taxon>
        <taxon>Ascomycota</taxon>
        <taxon>Pezizomycotina</taxon>
        <taxon>Dothideomycetes</taxon>
        <taxon>Dothideomycetes incertae sedis</taxon>
        <taxon>Botryosphaeriales</taxon>
        <taxon>Botryosphaeriaceae</taxon>
        <taxon>Macrophomina</taxon>
    </lineage>
</organism>